<protein>
    <submittedName>
        <fullName evidence="1">Uncharacterized protein</fullName>
    </submittedName>
</protein>
<gene>
    <name evidence="1" type="ORF">Tci_321655</name>
</gene>
<organism evidence="1">
    <name type="scientific">Tanacetum cinerariifolium</name>
    <name type="common">Dalmatian daisy</name>
    <name type="synonym">Chrysanthemum cinerariifolium</name>
    <dbReference type="NCBI Taxonomy" id="118510"/>
    <lineage>
        <taxon>Eukaryota</taxon>
        <taxon>Viridiplantae</taxon>
        <taxon>Streptophyta</taxon>
        <taxon>Embryophyta</taxon>
        <taxon>Tracheophyta</taxon>
        <taxon>Spermatophyta</taxon>
        <taxon>Magnoliopsida</taxon>
        <taxon>eudicotyledons</taxon>
        <taxon>Gunneridae</taxon>
        <taxon>Pentapetalae</taxon>
        <taxon>asterids</taxon>
        <taxon>campanulids</taxon>
        <taxon>Asterales</taxon>
        <taxon>Asteraceae</taxon>
        <taxon>Asteroideae</taxon>
        <taxon>Anthemideae</taxon>
        <taxon>Anthemidinae</taxon>
        <taxon>Tanacetum</taxon>
    </lineage>
</organism>
<sequence length="90" mass="10025">MLTCLSVLSNTDCIRRADASANDDNGQERVTLHAIQNVVVKQVVFQHMIISPHISDVQDVTDSFVIAVVPTVSKETSLQWLLMRTMVQSE</sequence>
<name>A0A699H7C9_TANCI</name>
<accession>A0A699H7C9</accession>
<dbReference type="EMBL" id="BKCJ010111767">
    <property type="protein sequence ID" value="GEX49680.1"/>
    <property type="molecule type" value="Genomic_DNA"/>
</dbReference>
<dbReference type="AlphaFoldDB" id="A0A699H7C9"/>
<comment type="caution">
    <text evidence="1">The sequence shown here is derived from an EMBL/GenBank/DDBJ whole genome shotgun (WGS) entry which is preliminary data.</text>
</comment>
<proteinExistence type="predicted"/>
<evidence type="ECO:0000313" key="1">
    <source>
        <dbReference type="EMBL" id="GEX49680.1"/>
    </source>
</evidence>
<reference evidence="1" key="1">
    <citation type="journal article" date="2019" name="Sci. Rep.">
        <title>Draft genome of Tanacetum cinerariifolium, the natural source of mosquito coil.</title>
        <authorList>
            <person name="Yamashiro T."/>
            <person name="Shiraishi A."/>
            <person name="Satake H."/>
            <person name="Nakayama K."/>
        </authorList>
    </citation>
    <scope>NUCLEOTIDE SEQUENCE</scope>
</reference>